<dbReference type="GO" id="GO:0005783">
    <property type="term" value="C:endoplasmic reticulum"/>
    <property type="evidence" value="ECO:0007669"/>
    <property type="project" value="TreeGrafter"/>
</dbReference>
<reference evidence="3" key="1">
    <citation type="journal article" date="2023" name="Insect Mol. Biol.">
        <title>Genome sequencing provides insights into the evolution of gene families encoding plant cell wall-degrading enzymes in longhorned beetles.</title>
        <authorList>
            <person name="Shin N.R."/>
            <person name="Okamura Y."/>
            <person name="Kirsch R."/>
            <person name="Pauchet Y."/>
        </authorList>
    </citation>
    <scope>NUCLEOTIDE SEQUENCE</scope>
    <source>
        <strain evidence="3">AMC_N1</strain>
    </source>
</reference>
<evidence type="ECO:0000256" key="1">
    <source>
        <dbReference type="SAM" id="MobiDB-lite"/>
    </source>
</evidence>
<name>A0AAV8Y7R3_9CUCU</name>
<feature type="compositionally biased region" description="Basic and acidic residues" evidence="1">
    <location>
        <begin position="300"/>
        <end position="309"/>
    </location>
</feature>
<dbReference type="PANTHER" id="PTHR13399:SF2">
    <property type="entry name" value="TRANSLOCON-ASSOCIATED PROTEIN SUBUNIT GAMMA"/>
    <property type="match status" value="1"/>
</dbReference>
<organism evidence="3 4">
    <name type="scientific">Aromia moschata</name>
    <dbReference type="NCBI Taxonomy" id="1265417"/>
    <lineage>
        <taxon>Eukaryota</taxon>
        <taxon>Metazoa</taxon>
        <taxon>Ecdysozoa</taxon>
        <taxon>Arthropoda</taxon>
        <taxon>Hexapoda</taxon>
        <taxon>Insecta</taxon>
        <taxon>Pterygota</taxon>
        <taxon>Neoptera</taxon>
        <taxon>Endopterygota</taxon>
        <taxon>Coleoptera</taxon>
        <taxon>Polyphaga</taxon>
        <taxon>Cucujiformia</taxon>
        <taxon>Chrysomeloidea</taxon>
        <taxon>Cerambycidae</taxon>
        <taxon>Cerambycinae</taxon>
        <taxon>Callichromatini</taxon>
        <taxon>Aromia</taxon>
    </lineage>
</organism>
<evidence type="ECO:0000313" key="4">
    <source>
        <dbReference type="Proteomes" id="UP001162162"/>
    </source>
</evidence>
<dbReference type="FunFam" id="1.10.472.80:FF:000011">
    <property type="entry name" value="TBC1 domain family member 30"/>
    <property type="match status" value="1"/>
</dbReference>
<proteinExistence type="predicted"/>
<dbReference type="AlphaFoldDB" id="A0AAV8Y7R3"/>
<feature type="domain" description="Rab-GAP TBC" evidence="2">
    <location>
        <begin position="1"/>
        <end position="114"/>
    </location>
</feature>
<feature type="region of interest" description="Disordered" evidence="1">
    <location>
        <begin position="897"/>
        <end position="930"/>
    </location>
</feature>
<dbReference type="Gene3D" id="1.10.472.80">
    <property type="entry name" value="Ypt/Rab-GAP domain of gyp1p, domain 3"/>
    <property type="match status" value="1"/>
</dbReference>
<feature type="compositionally biased region" description="Low complexity" evidence="1">
    <location>
        <begin position="901"/>
        <end position="921"/>
    </location>
</feature>
<protein>
    <recommendedName>
        <fullName evidence="2">Rab-GAP TBC domain-containing protein</fullName>
    </recommendedName>
</protein>
<feature type="compositionally biased region" description="Polar residues" evidence="1">
    <location>
        <begin position="323"/>
        <end position="336"/>
    </location>
</feature>
<feature type="region of interest" description="Disordered" evidence="1">
    <location>
        <begin position="268"/>
        <end position="339"/>
    </location>
</feature>
<dbReference type="InterPro" id="IPR035969">
    <property type="entry name" value="Rab-GAP_TBC_sf"/>
</dbReference>
<feature type="compositionally biased region" description="Acidic residues" evidence="1">
    <location>
        <begin position="289"/>
        <end position="299"/>
    </location>
</feature>
<sequence length="947" mass="105207">MLAALILQVTDKCESDALKLMIFLIEGVLPDSYFADSLRGLSVDMAVFRELLRSKLPKLSKHLDTLQNAAKDGNQSYEPPLTNVFTMQWFLTLFCNCLPQPTVLRVWDLILLEGNEILLRTALAIWQVLAEKILNARSADEFYCIMGVLTRELLEFNLVDGNSLIKAVVAIGPLTELKTLRDHYLYNINPWGSSLPKAAVEKQLKIYPKQSMALDISTLKKQYVKLKQRQRQAHIIFSAAISRQPPPAAPVTMNHLLLGKSALVPTKRIGPPKGSIPPARQTPSTLDTELCDDESDDSSSEEKPARESPFEDNPPPPDGGNILMNNDNTSVESSAISEPEPVELGSILSGVDTGTDTVVNQNVLTETSEISDSFDTAPINVKVSSESDDENFDFEQFLADRVKCLKERSPIEEEPDQRINYARRNSERALQIIQENSLILHRILQCQTRLTPSPPLIHSTDATDENTVTPISYLDSSLYSKNVEMEQSETGVGPNQDGSQLNPEIDTRECFSSEPTDLKFEANVIVVDDLQSPQYGSRYTSILEKSKSLDERYNALILNIPPLKQSISEENDIKKTCDKTFDNDDNRSTDAKFNIFHKSEADYISLSDVSLSKDNHNDSGDVFGSKNIVHDLYKFDHIADNDLGTSYSESYFLGSSSKVDIFSDVSVKKSQQESSSGRSYLPTLSYFHSEKESEESIVTSPNANAFLKRDDFSRNEERERNTFFPNSNFVLTAAQSDSAISCLDSLTLSTNIPLSESPESTSEELNDFKCTDLALPSSSIGDGSDVPSKSDILRETSLSTDYDENYKSHETCLSRSGLDACYNYSESSPETEISKPTPWNNVCSKGLNEPAEEISPARIQSAILETPAEMNTLSVFSKGSDDVRYFEEPAKRCLTLQVGGSSNSKSPMKSPLKSPLRSPNKAFNPFPVPLSSRQSKEVPIKLGLYKK</sequence>
<gene>
    <name evidence="3" type="ORF">NQ318_019062</name>
</gene>
<dbReference type="PROSITE" id="PS50086">
    <property type="entry name" value="TBC_RABGAP"/>
    <property type="match status" value="1"/>
</dbReference>
<dbReference type="EMBL" id="JAPWTK010000171">
    <property type="protein sequence ID" value="KAJ8946981.1"/>
    <property type="molecule type" value="Genomic_DNA"/>
</dbReference>
<evidence type="ECO:0000259" key="2">
    <source>
        <dbReference type="PROSITE" id="PS50086"/>
    </source>
</evidence>
<dbReference type="Proteomes" id="UP001162162">
    <property type="component" value="Unassembled WGS sequence"/>
</dbReference>
<comment type="caution">
    <text evidence="3">The sequence shown here is derived from an EMBL/GenBank/DDBJ whole genome shotgun (WGS) entry which is preliminary data.</text>
</comment>
<evidence type="ECO:0000313" key="3">
    <source>
        <dbReference type="EMBL" id="KAJ8946981.1"/>
    </source>
</evidence>
<dbReference type="InterPro" id="IPR000195">
    <property type="entry name" value="Rab-GAP-TBC_dom"/>
</dbReference>
<dbReference type="PANTHER" id="PTHR13399">
    <property type="entry name" value="TRANSLOCON-ASSOCIATED PROTEIN TRAP , GAMMA SUBUNIT"/>
    <property type="match status" value="1"/>
</dbReference>
<dbReference type="Pfam" id="PF15733">
    <property type="entry name" value="DUF4682"/>
    <property type="match status" value="1"/>
</dbReference>
<dbReference type="SUPFAM" id="SSF47923">
    <property type="entry name" value="Ypt/Rab-GAP domain of gyp1p"/>
    <property type="match status" value="1"/>
</dbReference>
<dbReference type="InterPro" id="IPR032738">
    <property type="entry name" value="Tbc1d30_C"/>
</dbReference>
<accession>A0AAV8Y7R3</accession>
<keyword evidence="4" id="KW-1185">Reference proteome</keyword>
<dbReference type="Pfam" id="PF00566">
    <property type="entry name" value="RabGAP-TBC"/>
    <property type="match status" value="1"/>
</dbReference>